<protein>
    <submittedName>
        <fullName evidence="3">Uncharacterized protein</fullName>
    </submittedName>
</protein>
<feature type="region of interest" description="Disordered" evidence="2">
    <location>
        <begin position="37"/>
        <end position="74"/>
    </location>
</feature>
<dbReference type="EMBL" id="CAJNDS010000646">
    <property type="protein sequence ID" value="CAE7224951.1"/>
    <property type="molecule type" value="Genomic_DNA"/>
</dbReference>
<dbReference type="AlphaFoldDB" id="A0A812K952"/>
<evidence type="ECO:0000313" key="3">
    <source>
        <dbReference type="EMBL" id="CAE7224951.1"/>
    </source>
</evidence>
<reference evidence="3" key="1">
    <citation type="submission" date="2021-02" db="EMBL/GenBank/DDBJ databases">
        <authorList>
            <person name="Dougan E. K."/>
            <person name="Rhodes N."/>
            <person name="Thang M."/>
            <person name="Chan C."/>
        </authorList>
    </citation>
    <scope>NUCLEOTIDE SEQUENCE</scope>
</reference>
<comment type="caution">
    <text evidence="3">The sequence shown here is derived from an EMBL/GenBank/DDBJ whole genome shotgun (WGS) entry which is preliminary data.</text>
</comment>
<proteinExistence type="predicted"/>
<sequence length="174" mass="19059">MTDGRWPPPTKPAPGLEEWRQRLEAAFRRSATAPALASLVPESTRASSCSGPDAPDGSSSACDQLDESPDFAEAQVGACPAAAPVDTQWEEDFRAELYRLDLERLEREQRIQAEQLEQLERLPGLQEGDGPELQRCRESLLALRQAHQELRSELAAVVRALPAQQGATTGCQLL</sequence>
<keyword evidence="1" id="KW-0175">Coiled coil</keyword>
<organism evidence="3 4">
    <name type="scientific">Symbiodinium natans</name>
    <dbReference type="NCBI Taxonomy" id="878477"/>
    <lineage>
        <taxon>Eukaryota</taxon>
        <taxon>Sar</taxon>
        <taxon>Alveolata</taxon>
        <taxon>Dinophyceae</taxon>
        <taxon>Suessiales</taxon>
        <taxon>Symbiodiniaceae</taxon>
        <taxon>Symbiodinium</taxon>
    </lineage>
</organism>
<name>A0A812K952_9DINO</name>
<evidence type="ECO:0000256" key="2">
    <source>
        <dbReference type="SAM" id="MobiDB-lite"/>
    </source>
</evidence>
<evidence type="ECO:0000313" key="4">
    <source>
        <dbReference type="Proteomes" id="UP000604046"/>
    </source>
</evidence>
<evidence type="ECO:0000256" key="1">
    <source>
        <dbReference type="SAM" id="Coils"/>
    </source>
</evidence>
<keyword evidence="4" id="KW-1185">Reference proteome</keyword>
<dbReference type="OrthoDB" id="431674at2759"/>
<gene>
    <name evidence="3" type="ORF">SNAT2548_LOCUS8621</name>
</gene>
<dbReference type="Proteomes" id="UP000604046">
    <property type="component" value="Unassembled WGS sequence"/>
</dbReference>
<feature type="coiled-coil region" evidence="1">
    <location>
        <begin position="95"/>
        <end position="153"/>
    </location>
</feature>
<accession>A0A812K952</accession>